<dbReference type="RefSeq" id="WP_382374451.1">
    <property type="nucleotide sequence ID" value="NZ_JBHLWA010000028.1"/>
</dbReference>
<dbReference type="Pfam" id="PF03865">
    <property type="entry name" value="ShlB"/>
    <property type="match status" value="1"/>
</dbReference>
<comment type="caution">
    <text evidence="2">The sequence shown here is derived from an EMBL/GenBank/DDBJ whole genome shotgun (WGS) entry which is preliminary data.</text>
</comment>
<protein>
    <submittedName>
        <fullName evidence="2">ShlB/FhaC/HecB family hemolysin secretion/activation protein</fullName>
    </submittedName>
</protein>
<dbReference type="InterPro" id="IPR051544">
    <property type="entry name" value="TPS_OM_transporter"/>
</dbReference>
<reference evidence="2 3" key="1">
    <citation type="submission" date="2024-09" db="EMBL/GenBank/DDBJ databases">
        <authorList>
            <person name="Sun Q."/>
            <person name="Mori K."/>
        </authorList>
    </citation>
    <scope>NUCLEOTIDE SEQUENCE [LARGE SCALE GENOMIC DNA]</scope>
    <source>
        <strain evidence="2 3">CCM 7538</strain>
    </source>
</reference>
<gene>
    <name evidence="2" type="ORF">ACFFHT_06100</name>
</gene>
<dbReference type="PANTHER" id="PTHR34597:SF1">
    <property type="entry name" value="HEME_HEMOPEXIN TRANSPORTER PROTEIN HUXB"/>
    <property type="match status" value="1"/>
</dbReference>
<name>A0ABV6HW69_9PAST</name>
<proteinExistence type="predicted"/>
<evidence type="ECO:0000313" key="3">
    <source>
        <dbReference type="Proteomes" id="UP001589769"/>
    </source>
</evidence>
<dbReference type="PANTHER" id="PTHR34597">
    <property type="entry name" value="SLR1661 PROTEIN"/>
    <property type="match status" value="1"/>
</dbReference>
<dbReference type="EMBL" id="JBHLWA010000028">
    <property type="protein sequence ID" value="MFC0323130.1"/>
    <property type="molecule type" value="Genomic_DNA"/>
</dbReference>
<dbReference type="InterPro" id="IPR005565">
    <property type="entry name" value="Hemolysn_activator_HlyB_C"/>
</dbReference>
<accession>A0ABV6HW69</accession>
<organism evidence="2 3">
    <name type="scientific">Gallibacterium melopsittaci</name>
    <dbReference type="NCBI Taxonomy" id="516063"/>
    <lineage>
        <taxon>Bacteria</taxon>
        <taxon>Pseudomonadati</taxon>
        <taxon>Pseudomonadota</taxon>
        <taxon>Gammaproteobacteria</taxon>
        <taxon>Pasteurellales</taxon>
        <taxon>Pasteurellaceae</taxon>
        <taxon>Gallibacterium</taxon>
    </lineage>
</organism>
<keyword evidence="3" id="KW-1185">Reference proteome</keyword>
<dbReference type="Proteomes" id="UP001589769">
    <property type="component" value="Unassembled WGS sequence"/>
</dbReference>
<evidence type="ECO:0000313" key="2">
    <source>
        <dbReference type="EMBL" id="MFC0323130.1"/>
    </source>
</evidence>
<dbReference type="Gene3D" id="2.40.160.50">
    <property type="entry name" value="membrane protein fhac: a member of the omp85/tpsb transporter family"/>
    <property type="match status" value="1"/>
</dbReference>
<evidence type="ECO:0000259" key="1">
    <source>
        <dbReference type="Pfam" id="PF03865"/>
    </source>
</evidence>
<feature type="domain" description="Haemolysin activator HlyB C-terminal" evidence="1">
    <location>
        <begin position="65"/>
        <end position="359"/>
    </location>
</feature>
<sequence>MLGKLDGVVVANQSRLKDEVIAKYVSALPQGEYLQQESAERLLRRLNRLSGITTQAGLQAGQTVGGTALQLLLADTQRIDTLVYTDNYGGEFSGRYRLGAQVTVSNVTGVGDKVYLGGLTTNHDMHNYQIGYERPMGLNTQLGMSYSRLDYNLGSSFREIDAVGIANTFNLYGKTAVIDNRHQYLSVIYGYTYRRLTDEMRAFDYLEKKRSHAANVGISGFYQTDNAQLNYELMYTYGHVRNQFQRSDSEGAFHKFNLDINHLYQFHPTVQLYSGVQAQLANKALDGSEQFYLGGPNGVRAYPQGEASGDTGYQATVELRYLVPQLPNLTIKSFIDWGAVKTKATAQWRHLAGWGIGAEYAQPNNWLVRVSYARKLDGEANRSSRTNHDGQLWFQVVKKF</sequence>